<feature type="chain" id="PRO_5038714744" description="DUF4352 domain-containing protein" evidence="1">
    <location>
        <begin position="22"/>
        <end position="206"/>
    </location>
</feature>
<gene>
    <name evidence="2" type="ORF">JW984_05090</name>
</gene>
<evidence type="ECO:0008006" key="4">
    <source>
        <dbReference type="Google" id="ProtNLM"/>
    </source>
</evidence>
<feature type="signal peptide" evidence="1">
    <location>
        <begin position="1"/>
        <end position="21"/>
    </location>
</feature>
<sequence length="206" mass="23758">MKRTFKILFASAIILLLFSCAGMGNKKGAVMVIPVGDGKDLPKGFRFDGNTIYFTVLDAVIKIRYMDHSDTDLFFLKHEITNPFLNYYSMREKFFLFEVTITNKTKSMMRFNPKRSSVYVSGQYFRGSLDYSEVLVRFNRYAPLGDPAPFKKTMYDIYLDIPPGTAVEGLLVFPELPNSVNRFVVMVQDVYISDRSFAIPFEFKMK</sequence>
<dbReference type="PROSITE" id="PS51257">
    <property type="entry name" value="PROKAR_LIPOPROTEIN"/>
    <property type="match status" value="1"/>
</dbReference>
<evidence type="ECO:0000256" key="1">
    <source>
        <dbReference type="SAM" id="SignalP"/>
    </source>
</evidence>
<dbReference type="EMBL" id="JAFGIX010000025">
    <property type="protein sequence ID" value="MBN1572556.1"/>
    <property type="molecule type" value="Genomic_DNA"/>
</dbReference>
<evidence type="ECO:0000313" key="3">
    <source>
        <dbReference type="Proteomes" id="UP000809273"/>
    </source>
</evidence>
<keyword evidence="1" id="KW-0732">Signal</keyword>
<protein>
    <recommendedName>
        <fullName evidence="4">DUF4352 domain-containing protein</fullName>
    </recommendedName>
</protein>
<accession>A0A9D8KBZ8</accession>
<evidence type="ECO:0000313" key="2">
    <source>
        <dbReference type="EMBL" id="MBN1572556.1"/>
    </source>
</evidence>
<comment type="caution">
    <text evidence="2">The sequence shown here is derived from an EMBL/GenBank/DDBJ whole genome shotgun (WGS) entry which is preliminary data.</text>
</comment>
<reference evidence="2" key="1">
    <citation type="journal article" date="2021" name="Environ. Microbiol.">
        <title>Genomic characterization of three novel Desulfobacterota classes expand the metabolic and phylogenetic diversity of the phylum.</title>
        <authorList>
            <person name="Murphy C.L."/>
            <person name="Biggerstaff J."/>
            <person name="Eichhorn A."/>
            <person name="Ewing E."/>
            <person name="Shahan R."/>
            <person name="Soriano D."/>
            <person name="Stewart S."/>
            <person name="VanMol K."/>
            <person name="Walker R."/>
            <person name="Walters P."/>
            <person name="Elshahed M.S."/>
            <person name="Youssef N.H."/>
        </authorList>
    </citation>
    <scope>NUCLEOTIDE SEQUENCE</scope>
    <source>
        <strain evidence="2">Zod_Metabat.24</strain>
    </source>
</reference>
<proteinExistence type="predicted"/>
<dbReference type="Proteomes" id="UP000809273">
    <property type="component" value="Unassembled WGS sequence"/>
</dbReference>
<organism evidence="2 3">
    <name type="scientific">Candidatus Zymogenus saltonus</name>
    <dbReference type="NCBI Taxonomy" id="2844893"/>
    <lineage>
        <taxon>Bacteria</taxon>
        <taxon>Deltaproteobacteria</taxon>
        <taxon>Candidatus Zymogenia</taxon>
        <taxon>Candidatus Zymogeniales</taxon>
        <taxon>Candidatus Zymogenaceae</taxon>
        <taxon>Candidatus Zymogenus</taxon>
    </lineage>
</organism>
<dbReference type="AlphaFoldDB" id="A0A9D8KBZ8"/>
<reference evidence="2" key="2">
    <citation type="submission" date="2021-01" db="EMBL/GenBank/DDBJ databases">
        <authorList>
            <person name="Hahn C.R."/>
            <person name="Youssef N.H."/>
            <person name="Elshahed M."/>
        </authorList>
    </citation>
    <scope>NUCLEOTIDE SEQUENCE</scope>
    <source>
        <strain evidence="2">Zod_Metabat.24</strain>
    </source>
</reference>
<name>A0A9D8KBZ8_9DELT</name>